<comment type="similarity">
    <text evidence="1 2">Belongs to the UPF0213 family.</text>
</comment>
<dbReference type="InterPro" id="IPR000305">
    <property type="entry name" value="GIY-YIG_endonuc"/>
</dbReference>
<dbReference type="RefSeq" id="WP_136612796.1">
    <property type="nucleotide sequence ID" value="NZ_CDDB01000089.1"/>
</dbReference>
<dbReference type="PANTHER" id="PTHR34477:SF1">
    <property type="entry name" value="UPF0213 PROTEIN YHBQ"/>
    <property type="match status" value="1"/>
</dbReference>
<evidence type="ECO:0000256" key="1">
    <source>
        <dbReference type="ARBA" id="ARBA00007435"/>
    </source>
</evidence>
<dbReference type="PANTHER" id="PTHR34477">
    <property type="entry name" value="UPF0213 PROTEIN YHBQ"/>
    <property type="match status" value="1"/>
</dbReference>
<accession>A0ABS7V848</accession>
<keyword evidence="6" id="KW-1185">Reference proteome</keyword>
<dbReference type="Proteomes" id="UP000774958">
    <property type="component" value="Unassembled WGS sequence"/>
</dbReference>
<dbReference type="CDD" id="cd10456">
    <property type="entry name" value="GIY-YIG_UPF0213"/>
    <property type="match status" value="1"/>
</dbReference>
<evidence type="ECO:0000256" key="2">
    <source>
        <dbReference type="HAMAP-Rule" id="MF_01029"/>
    </source>
</evidence>
<dbReference type="Pfam" id="PF01541">
    <property type="entry name" value="GIY-YIG"/>
    <property type="match status" value="1"/>
</dbReference>
<dbReference type="HAMAP" id="MF_01029">
    <property type="entry name" value="UPF0213"/>
    <property type="match status" value="1"/>
</dbReference>
<comment type="caution">
    <text evidence="5">The sequence shown here is derived from an EMBL/GenBank/DDBJ whole genome shotgun (WGS) entry which is preliminary data.</text>
</comment>
<sequence>MIANSLSDARPADRLSSMWFIYLVRTGCGHLYTGISTDPQRRLEQHQSGKGARRLRGQGPLTLVWQQEVGERGEALRLEYRLKRLPKARKEQLVAEPARWDSLRGTLSAAP</sequence>
<evidence type="ECO:0000256" key="3">
    <source>
        <dbReference type="SAM" id="MobiDB-lite"/>
    </source>
</evidence>
<dbReference type="InterPro" id="IPR022992">
    <property type="entry name" value="UPF0213_GIY-YIG_endonuc"/>
</dbReference>
<dbReference type="PROSITE" id="PS50164">
    <property type="entry name" value="GIY_YIG"/>
    <property type="match status" value="1"/>
</dbReference>
<reference evidence="5 6" key="1">
    <citation type="submission" date="2021-09" db="EMBL/GenBank/DDBJ databases">
        <title>Aeromonas schubertii isolated from Asian sea bass.</title>
        <authorList>
            <person name="Pinpimai K."/>
        </authorList>
    </citation>
    <scope>NUCLEOTIDE SEQUENCE [LARGE SCALE GENOMIC DNA]</scope>
    <source>
        <strain evidence="5 6">CHULA2021a</strain>
    </source>
</reference>
<feature type="region of interest" description="Disordered" evidence="3">
    <location>
        <begin position="35"/>
        <end position="54"/>
    </location>
</feature>
<proteinExistence type="inferred from homology"/>
<dbReference type="InterPro" id="IPR050190">
    <property type="entry name" value="UPF0213_domain"/>
</dbReference>
<dbReference type="InterPro" id="IPR035901">
    <property type="entry name" value="GIY-YIG_endonuc_sf"/>
</dbReference>
<feature type="domain" description="GIY-YIG" evidence="4">
    <location>
        <begin position="17"/>
        <end position="92"/>
    </location>
</feature>
<organism evidence="5 6">
    <name type="scientific">Aeromonas schubertii</name>
    <dbReference type="NCBI Taxonomy" id="652"/>
    <lineage>
        <taxon>Bacteria</taxon>
        <taxon>Pseudomonadati</taxon>
        <taxon>Pseudomonadota</taxon>
        <taxon>Gammaproteobacteria</taxon>
        <taxon>Aeromonadales</taxon>
        <taxon>Aeromonadaceae</taxon>
        <taxon>Aeromonas</taxon>
    </lineage>
</organism>
<gene>
    <name evidence="5" type="ORF">LA374_04995</name>
</gene>
<dbReference type="SUPFAM" id="SSF82771">
    <property type="entry name" value="GIY-YIG endonuclease"/>
    <property type="match status" value="1"/>
</dbReference>
<evidence type="ECO:0000313" key="6">
    <source>
        <dbReference type="Proteomes" id="UP000774958"/>
    </source>
</evidence>
<protein>
    <recommendedName>
        <fullName evidence="2">UPF0213 protein LA374_04995</fullName>
    </recommendedName>
</protein>
<evidence type="ECO:0000313" key="5">
    <source>
        <dbReference type="EMBL" id="MBZ6065574.1"/>
    </source>
</evidence>
<dbReference type="EMBL" id="JAIRBT010000005">
    <property type="protein sequence ID" value="MBZ6065574.1"/>
    <property type="molecule type" value="Genomic_DNA"/>
</dbReference>
<dbReference type="Gene3D" id="3.40.1440.10">
    <property type="entry name" value="GIY-YIG endonuclease"/>
    <property type="match status" value="1"/>
</dbReference>
<evidence type="ECO:0000259" key="4">
    <source>
        <dbReference type="PROSITE" id="PS50164"/>
    </source>
</evidence>
<name>A0ABS7V848_9GAMM</name>